<dbReference type="InterPro" id="IPR025157">
    <property type="entry name" value="Hemagglutinin_rpt"/>
</dbReference>
<evidence type="ECO:0000313" key="3">
    <source>
        <dbReference type="EMBL" id="RAZ62215.1"/>
    </source>
</evidence>
<protein>
    <submittedName>
        <fullName evidence="3">Hemagglutination protein</fullName>
    </submittedName>
</protein>
<evidence type="ECO:0000313" key="4">
    <source>
        <dbReference type="Proteomes" id="UP000251576"/>
    </source>
</evidence>
<feature type="compositionally biased region" description="Polar residues" evidence="2">
    <location>
        <begin position="9"/>
        <end position="26"/>
    </location>
</feature>
<evidence type="ECO:0000256" key="1">
    <source>
        <dbReference type="ARBA" id="ARBA00022656"/>
    </source>
</evidence>
<gene>
    <name evidence="3" type="ORF">DP202_24460</name>
</gene>
<keyword evidence="1" id="KW-0800">Toxin</keyword>
<name>A0A330G5L6_ENTCL</name>
<proteinExistence type="predicted"/>
<dbReference type="Proteomes" id="UP000251576">
    <property type="component" value="Unassembled WGS sequence"/>
</dbReference>
<organism evidence="3 4">
    <name type="scientific">Enterobacter cloacae</name>
    <dbReference type="NCBI Taxonomy" id="550"/>
    <lineage>
        <taxon>Bacteria</taxon>
        <taxon>Pseudomonadati</taxon>
        <taxon>Pseudomonadota</taxon>
        <taxon>Gammaproteobacteria</taxon>
        <taxon>Enterobacterales</taxon>
        <taxon>Enterobacteriaceae</taxon>
        <taxon>Enterobacter</taxon>
        <taxon>Enterobacter cloacae complex</taxon>
    </lineage>
</organism>
<dbReference type="EMBL" id="QMDH01000062">
    <property type="protein sequence ID" value="RAZ62215.1"/>
    <property type="molecule type" value="Genomic_DNA"/>
</dbReference>
<evidence type="ECO:0000256" key="2">
    <source>
        <dbReference type="SAM" id="MobiDB-lite"/>
    </source>
</evidence>
<dbReference type="GO" id="GO:0003824">
    <property type="term" value="F:catalytic activity"/>
    <property type="evidence" value="ECO:0007669"/>
    <property type="project" value="UniProtKB-ARBA"/>
</dbReference>
<comment type="caution">
    <text evidence="3">The sequence shown here is derived from an EMBL/GenBank/DDBJ whole genome shotgun (WGS) entry which is preliminary data.</text>
</comment>
<dbReference type="RefSeq" id="WP_181663688.1">
    <property type="nucleotide sequence ID" value="NZ_CABMNQ010000062.1"/>
</dbReference>
<dbReference type="GO" id="GO:0090729">
    <property type="term" value="F:toxin activity"/>
    <property type="evidence" value="ECO:0007669"/>
    <property type="project" value="UniProtKB-KW"/>
</dbReference>
<reference evidence="3 4" key="1">
    <citation type="submission" date="2018-06" db="EMBL/GenBank/DDBJ databases">
        <title>ACT-28, a chromosomally-encoded AmpC with carbapenemase activity from Enterobacter kobei.</title>
        <authorList>
            <person name="Jousset A.B."/>
            <person name="Oueslati S."/>
            <person name="Bernabeu S."/>
            <person name="Takissian J."/>
            <person name="Creton E."/>
            <person name="Vogel A."/>
            <person name="Cotellon G."/>
            <person name="Bonnin R.A."/>
            <person name="Dortet L."/>
            <person name="Naas T."/>
        </authorList>
    </citation>
    <scope>NUCLEOTIDE SEQUENCE [LARGE SCALE GENOMIC DNA]</scope>
    <source>
        <strain evidence="3 4">99B3</strain>
    </source>
</reference>
<feature type="non-terminal residue" evidence="3">
    <location>
        <position position="148"/>
    </location>
</feature>
<dbReference type="AlphaFoldDB" id="A0A330G5L6"/>
<accession>A0A330G5L6</accession>
<dbReference type="Pfam" id="PF13332">
    <property type="entry name" value="Fil_haemagg_2"/>
    <property type="match status" value="1"/>
</dbReference>
<feature type="region of interest" description="Disordered" evidence="2">
    <location>
        <begin position="1"/>
        <end position="26"/>
    </location>
</feature>
<sequence length="148" mass="15104">MADIGRNLTLASEQDTDSYDSSQKNASAGGSFTFGTMSGSASVNYSRDRMDSDYASVKEQTGIFAGSGGFDITVGGHTQLDGAVIASTATADNNRLDTGTLGWRDIHNTAEYDVEHQSAGISTGGSIAGQFAGNMASNLLVGADSSGS</sequence>